<keyword evidence="3" id="KW-0418">Kinase</keyword>
<dbReference type="PANTHER" id="PTHR35152">
    <property type="entry name" value="DOMAIN SIGNALLING PROTEIN, PUTATIVE (AFU_ORTHOLOGUE AFUA_5G11310)-RELATED"/>
    <property type="match status" value="1"/>
</dbReference>
<dbReference type="PANTHER" id="PTHR35152:SF1">
    <property type="entry name" value="DOMAIN SIGNALLING PROTEIN, PUTATIVE (AFU_ORTHOLOGUE AFUA_5G11310)-RELATED"/>
    <property type="match status" value="1"/>
</dbReference>
<evidence type="ECO:0000256" key="1">
    <source>
        <dbReference type="PROSITE-ProRule" id="PRU00244"/>
    </source>
</evidence>
<evidence type="ECO:0000313" key="4">
    <source>
        <dbReference type="Proteomes" id="UP000238605"/>
    </source>
</evidence>
<feature type="transmembrane region" description="Helical" evidence="1">
    <location>
        <begin position="144"/>
        <end position="166"/>
    </location>
</feature>
<gene>
    <name evidence="3" type="ORF">C1704_05505</name>
</gene>
<dbReference type="PROSITE" id="PS50924">
    <property type="entry name" value="MHYT"/>
    <property type="match status" value="1"/>
</dbReference>
<keyword evidence="1" id="KW-0812">Transmembrane</keyword>
<comment type="caution">
    <text evidence="3">The sequence shown here is derived from an EMBL/GenBank/DDBJ whole genome shotgun (WGS) entry which is preliminary data.</text>
</comment>
<evidence type="ECO:0000259" key="2">
    <source>
        <dbReference type="PROSITE" id="PS50924"/>
    </source>
</evidence>
<evidence type="ECO:0000313" key="3">
    <source>
        <dbReference type="EMBL" id="PPE66918.1"/>
    </source>
</evidence>
<proteinExistence type="predicted"/>
<organism evidence="3 4">
    <name type="scientific">Caldimonas caldifontis</name>
    <dbReference type="NCBI Taxonomy" id="1452508"/>
    <lineage>
        <taxon>Bacteria</taxon>
        <taxon>Pseudomonadati</taxon>
        <taxon>Pseudomonadota</taxon>
        <taxon>Betaproteobacteria</taxon>
        <taxon>Burkholderiales</taxon>
        <taxon>Sphaerotilaceae</taxon>
        <taxon>Caldimonas</taxon>
    </lineage>
</organism>
<feature type="transmembrane region" description="Helical" evidence="1">
    <location>
        <begin position="178"/>
        <end position="198"/>
    </location>
</feature>
<keyword evidence="4" id="KW-1185">Reference proteome</keyword>
<name>A0A2S5SWC0_9BURK</name>
<keyword evidence="1" id="KW-1133">Transmembrane helix</keyword>
<dbReference type="AlphaFoldDB" id="A0A2S5SWC0"/>
<accession>A0A2S5SWC0</accession>
<feature type="transmembrane region" description="Helical" evidence="1">
    <location>
        <begin position="112"/>
        <end position="132"/>
    </location>
</feature>
<feature type="domain" description="MHYT" evidence="2">
    <location>
        <begin position="10"/>
        <end position="199"/>
    </location>
</feature>
<dbReference type="OrthoDB" id="3763366at2"/>
<feature type="transmembrane region" description="Helical" evidence="1">
    <location>
        <begin position="218"/>
        <end position="235"/>
    </location>
</feature>
<reference evidence="3 4" key="1">
    <citation type="submission" date="2018-02" db="EMBL/GenBank/DDBJ databases">
        <title>Reclassifiation of [Polyangium] brachysporum DSM 7029 as Guopingzhaonella breviflexa gen. nov., sp. nov., a member of the family Comamonadaceae.</title>
        <authorList>
            <person name="Tang B."/>
        </authorList>
    </citation>
    <scope>NUCLEOTIDE SEQUENCE [LARGE SCALE GENOMIC DNA]</scope>
    <source>
        <strain evidence="3 4">BCRC 80649</strain>
    </source>
</reference>
<feature type="transmembrane region" description="Helical" evidence="1">
    <location>
        <begin position="45"/>
        <end position="67"/>
    </location>
</feature>
<dbReference type="EMBL" id="PSNX01000004">
    <property type="protein sequence ID" value="PPE66918.1"/>
    <property type="molecule type" value="Genomic_DNA"/>
</dbReference>
<sequence>MNYEVITAQWDLGLVALSFAVSTLGAFAALSTAPSIRTRDGRLSWFNLFVTGVALGGVGIWALHFIGMLAYRLPIGVGYGLWETAVSLLAAAVVSAAALGYIASAPFTWRRLAVAGPLAGLGVALMHYLGMYGMRFGGYLEWDFARVGASIAVAVFAATAALWLAFHVRSLVSRLSASVVMAGAVGAMHYTGMSAATVVCTVADRSAVPPGTLHPLELPLTVTLVALTAVALILFDRLMQRLAPAEAARAAR</sequence>
<dbReference type="RefSeq" id="WP_104301745.1">
    <property type="nucleotide sequence ID" value="NZ_PSNX01000004.1"/>
</dbReference>
<keyword evidence="1" id="KW-0472">Membrane</keyword>
<dbReference type="GO" id="GO:0016301">
    <property type="term" value="F:kinase activity"/>
    <property type="evidence" value="ECO:0007669"/>
    <property type="project" value="UniProtKB-KW"/>
</dbReference>
<feature type="transmembrane region" description="Helical" evidence="1">
    <location>
        <begin position="12"/>
        <end position="33"/>
    </location>
</feature>
<dbReference type="Pfam" id="PF03707">
    <property type="entry name" value="MHYT"/>
    <property type="match status" value="2"/>
</dbReference>
<keyword evidence="3" id="KW-0808">Transferase</keyword>
<dbReference type="GO" id="GO:0016020">
    <property type="term" value="C:membrane"/>
    <property type="evidence" value="ECO:0007669"/>
    <property type="project" value="UniProtKB-UniRule"/>
</dbReference>
<protein>
    <submittedName>
        <fullName evidence="3">Histidine kinase</fullName>
    </submittedName>
</protein>
<dbReference type="Proteomes" id="UP000238605">
    <property type="component" value="Unassembled WGS sequence"/>
</dbReference>
<dbReference type="InterPro" id="IPR005330">
    <property type="entry name" value="MHYT_dom"/>
</dbReference>
<feature type="transmembrane region" description="Helical" evidence="1">
    <location>
        <begin position="79"/>
        <end position="100"/>
    </location>
</feature>